<organism evidence="1 2">
    <name type="scientific">Escherichia phage ECP1</name>
    <dbReference type="NCBI Taxonomy" id="2015807"/>
    <lineage>
        <taxon>Viruses</taxon>
        <taxon>Duplodnaviria</taxon>
        <taxon>Heunggongvirae</taxon>
        <taxon>Uroviricota</taxon>
        <taxon>Caudoviricetes</taxon>
        <taxon>Hendrixvirinae</taxon>
        <taxon>Wongtaivirus</taxon>
        <taxon>Wongtaivirus ECP1</taxon>
    </lineage>
</organism>
<gene>
    <name evidence="1" type="ORF">ECP1_039</name>
</gene>
<accession>A0A220NRP9</accession>
<protein>
    <submittedName>
        <fullName evidence="1">Minor tail protein L</fullName>
    </submittedName>
</protein>
<proteinExistence type="predicted"/>
<sequence length="112" mass="12719">MAIETFTWCPRINAEADTSFRVRKAQFGDGYEQVSGDGLNTRTQQWTLNFTGNETYISAIKSFLDRHEGTKAFQWKPPLEPLGLYRCETYKPTGLGAGKFNLEATFIQAFKP</sequence>
<dbReference type="EMBL" id="KY979108">
    <property type="protein sequence ID" value="ASJ79493.1"/>
    <property type="molecule type" value="Genomic_DNA"/>
</dbReference>
<dbReference type="Pfam" id="PF05939">
    <property type="entry name" value="Phage_min_tail"/>
    <property type="match status" value="1"/>
</dbReference>
<dbReference type="InterPro" id="IPR010265">
    <property type="entry name" value="Phage_lambda_TipM"/>
</dbReference>
<dbReference type="Proteomes" id="UP000224802">
    <property type="component" value="Segment"/>
</dbReference>
<evidence type="ECO:0000313" key="1">
    <source>
        <dbReference type="EMBL" id="ASJ79493.1"/>
    </source>
</evidence>
<evidence type="ECO:0000313" key="2">
    <source>
        <dbReference type="Proteomes" id="UP000224802"/>
    </source>
</evidence>
<keyword evidence="2" id="KW-1185">Reference proteome</keyword>
<name>A0A220NRP9_9CAUD</name>
<reference evidence="2" key="1">
    <citation type="submission" date="2017-04" db="EMBL/GenBank/DDBJ databases">
        <authorList>
            <person name="Kim M."/>
            <person name="Ryu S."/>
            <person name="Kim M."/>
        </authorList>
    </citation>
    <scope>NUCLEOTIDE SEQUENCE [LARGE SCALE GENOMIC DNA]</scope>
</reference>